<evidence type="ECO:0000313" key="2">
    <source>
        <dbReference type="EMBL" id="CAE2204682.1"/>
    </source>
</evidence>
<protein>
    <recommendedName>
        <fullName evidence="3">Sec1-like protein</fullName>
    </recommendedName>
</protein>
<dbReference type="InterPro" id="IPR036045">
    <property type="entry name" value="Sec1-like_sf"/>
</dbReference>
<dbReference type="InterPro" id="IPR027482">
    <property type="entry name" value="Sec1-like_dom2"/>
</dbReference>
<sequence length="559" mass="63325">MVHMDVIVAIQRYIQLMIESVKGMKVLILDHETMGIVSSVFSQNEILQQEVYLFELIDTPNREVMTHLKSICFLRPTQENLFLLSDELKKPKYEQYHLFYTNVLKADYLEELAHADEHEVVTQVQEYYADYFPIHNNVFSFNIDTSVALSPTAYQNTLDRTCDGLSAILLSLKRKPLIRYEKSSTDATKIAQELVRRMNAKEERSLFDFGRKAGGVPVLLIIDRRSDPITPLLTQWTYQAMVHELMGIRNNRVNTGSGEIVLSALQDDFFKANLFANYGDLGENVKRKAMEAFEQGKRNQNIQSIEDMKNFLQNYPEFQKLSSNASKHVNMLTDLSSIVSSRHLYPVSEAEQELAVNSDHSFAVKTLTPLLSSPKVGDAEKLRLLLLYAVRYENHSANQLGSLMNMVLNSSSLDKQETVGLIKTMLLYGGEGSRSGDLFGNKNWFAKAKSSIKRGLKEATNVYTQHKPMLAEHLNELVRGKLSEVEYPAIEGKIDRNKPSDIIVFIAGGATYEESVTLREAKDLPEFANVRIVLGGSSVLNSSAFLKELARLRDSNMRN</sequence>
<reference evidence="2" key="1">
    <citation type="submission" date="2021-01" db="EMBL/GenBank/DDBJ databases">
        <authorList>
            <person name="Corre E."/>
            <person name="Pelletier E."/>
            <person name="Niang G."/>
            <person name="Scheremetjew M."/>
            <person name="Finn R."/>
            <person name="Kale V."/>
            <person name="Holt S."/>
            <person name="Cochrane G."/>
            <person name="Meng A."/>
            <person name="Brown T."/>
            <person name="Cohen L."/>
        </authorList>
    </citation>
    <scope>NUCLEOTIDE SEQUENCE</scope>
    <source>
        <strain evidence="2">DIVA3 518/3/11/1/6</strain>
    </source>
</reference>
<dbReference type="InterPro" id="IPR043127">
    <property type="entry name" value="Sec-1-like_dom3a"/>
</dbReference>
<dbReference type="Gene3D" id="3.90.830.10">
    <property type="entry name" value="Syntaxin Binding Protein 1, Chain A, domain 2"/>
    <property type="match status" value="1"/>
</dbReference>
<dbReference type="InterPro" id="IPR001619">
    <property type="entry name" value="Sec1-like"/>
</dbReference>
<dbReference type="Gene3D" id="1.25.40.60">
    <property type="match status" value="1"/>
</dbReference>
<dbReference type="PANTHER" id="PTHR11679">
    <property type="entry name" value="VESICLE PROTEIN SORTING-ASSOCIATED"/>
    <property type="match status" value="1"/>
</dbReference>
<comment type="similarity">
    <text evidence="1">Belongs to the STXBP/unc-18/SEC1 family.</text>
</comment>
<proteinExistence type="inferred from homology"/>
<dbReference type="Pfam" id="PF00995">
    <property type="entry name" value="Sec1"/>
    <property type="match status" value="1"/>
</dbReference>
<dbReference type="SUPFAM" id="SSF56815">
    <property type="entry name" value="Sec1/munc18-like (SM) proteins"/>
    <property type="match status" value="1"/>
</dbReference>
<dbReference type="PIRSF" id="PIRSF005715">
    <property type="entry name" value="VPS45_Sec1"/>
    <property type="match status" value="1"/>
</dbReference>
<gene>
    <name evidence="2" type="ORF">VSP0166_LOCUS2740</name>
</gene>
<evidence type="ECO:0008006" key="3">
    <source>
        <dbReference type="Google" id="ProtNLM"/>
    </source>
</evidence>
<dbReference type="EMBL" id="HBKP01003783">
    <property type="protein sequence ID" value="CAE2204682.1"/>
    <property type="molecule type" value="Transcribed_RNA"/>
</dbReference>
<dbReference type="Gene3D" id="3.40.50.1910">
    <property type="match status" value="1"/>
</dbReference>
<name>A0A7S4M7C2_9EUKA</name>
<organism evidence="2">
    <name type="scientific">Vannella robusta</name>
    <dbReference type="NCBI Taxonomy" id="1487602"/>
    <lineage>
        <taxon>Eukaryota</taxon>
        <taxon>Amoebozoa</taxon>
        <taxon>Discosea</taxon>
        <taxon>Flabellinia</taxon>
        <taxon>Vannellidae</taxon>
        <taxon>Vannella</taxon>
    </lineage>
</organism>
<dbReference type="AlphaFoldDB" id="A0A7S4M7C2"/>
<dbReference type="Gene3D" id="3.40.50.2060">
    <property type="match status" value="1"/>
</dbReference>
<dbReference type="GO" id="GO:0016192">
    <property type="term" value="P:vesicle-mediated transport"/>
    <property type="evidence" value="ECO:0007669"/>
    <property type="project" value="InterPro"/>
</dbReference>
<accession>A0A7S4M7C2</accession>
<dbReference type="InterPro" id="IPR043154">
    <property type="entry name" value="Sec-1-like_dom1"/>
</dbReference>
<evidence type="ECO:0000256" key="1">
    <source>
        <dbReference type="ARBA" id="ARBA00009884"/>
    </source>
</evidence>